<comment type="function">
    <text evidence="5">Transcriptional regulator of the ttuABCDE tartrate utilization operon.</text>
</comment>
<accession>A0A1C3Y669</accession>
<gene>
    <name evidence="9" type="ORF">GA0061105_108292</name>
</gene>
<evidence type="ECO:0000256" key="5">
    <source>
        <dbReference type="ARBA" id="ARBA00054626"/>
    </source>
</evidence>
<feature type="domain" description="HTH lysR-type" evidence="8">
    <location>
        <begin position="1"/>
        <end position="58"/>
    </location>
</feature>
<dbReference type="InterPro" id="IPR058163">
    <property type="entry name" value="LysR-type_TF_proteobact-type"/>
</dbReference>
<evidence type="ECO:0000256" key="3">
    <source>
        <dbReference type="ARBA" id="ARBA00023125"/>
    </source>
</evidence>
<organism evidence="9 10">
    <name type="scientific">Rhizobium aethiopicum</name>
    <dbReference type="NCBI Taxonomy" id="1138170"/>
    <lineage>
        <taxon>Bacteria</taxon>
        <taxon>Pseudomonadati</taxon>
        <taxon>Pseudomonadota</taxon>
        <taxon>Alphaproteobacteria</taxon>
        <taxon>Hyphomicrobiales</taxon>
        <taxon>Rhizobiaceae</taxon>
        <taxon>Rhizobium/Agrobacterium group</taxon>
        <taxon>Rhizobium</taxon>
    </lineage>
</organism>
<evidence type="ECO:0000256" key="1">
    <source>
        <dbReference type="ARBA" id="ARBA00009437"/>
    </source>
</evidence>
<dbReference type="InterPro" id="IPR000847">
    <property type="entry name" value="LysR_HTH_N"/>
</dbReference>
<protein>
    <recommendedName>
        <fullName evidence="6">HTH-type transcriptional regulator TtuA</fullName>
    </recommendedName>
    <alternativeName>
        <fullName evidence="7">Tartrate utilization transcriptional regulator</fullName>
    </alternativeName>
</protein>
<dbReference type="Gene3D" id="3.40.190.290">
    <property type="match status" value="1"/>
</dbReference>
<evidence type="ECO:0000313" key="10">
    <source>
        <dbReference type="Proteomes" id="UP000198723"/>
    </source>
</evidence>
<dbReference type="SUPFAM" id="SSF46785">
    <property type="entry name" value="Winged helix' DNA-binding domain"/>
    <property type="match status" value="1"/>
</dbReference>
<comment type="similarity">
    <text evidence="1">Belongs to the LysR transcriptional regulatory family.</text>
</comment>
<dbReference type="PANTHER" id="PTHR30537">
    <property type="entry name" value="HTH-TYPE TRANSCRIPTIONAL REGULATOR"/>
    <property type="match status" value="1"/>
</dbReference>
<dbReference type="Gene3D" id="1.10.10.10">
    <property type="entry name" value="Winged helix-like DNA-binding domain superfamily/Winged helix DNA-binding domain"/>
    <property type="match status" value="1"/>
</dbReference>
<dbReference type="EMBL" id="FMAJ01000008">
    <property type="protein sequence ID" value="SCB59933.1"/>
    <property type="molecule type" value="Genomic_DNA"/>
</dbReference>
<evidence type="ECO:0000256" key="6">
    <source>
        <dbReference type="ARBA" id="ARBA00067332"/>
    </source>
</evidence>
<evidence type="ECO:0000313" key="9">
    <source>
        <dbReference type="EMBL" id="SCB59933.1"/>
    </source>
</evidence>
<dbReference type="CDD" id="cd08422">
    <property type="entry name" value="PBP2_CrgA_like"/>
    <property type="match status" value="1"/>
</dbReference>
<dbReference type="PANTHER" id="PTHR30537:SF5">
    <property type="entry name" value="HTH-TYPE TRANSCRIPTIONAL ACTIVATOR TTDR-RELATED"/>
    <property type="match status" value="1"/>
</dbReference>
<dbReference type="Pfam" id="PF00126">
    <property type="entry name" value="HTH_1"/>
    <property type="match status" value="1"/>
</dbReference>
<dbReference type="FunFam" id="1.10.10.10:FF:000001">
    <property type="entry name" value="LysR family transcriptional regulator"/>
    <property type="match status" value="1"/>
</dbReference>
<proteinExistence type="inferred from homology"/>
<dbReference type="RefSeq" id="WP_092752212.1">
    <property type="nucleotide sequence ID" value="NZ_FMAJ01000008.1"/>
</dbReference>
<dbReference type="GO" id="GO:0003700">
    <property type="term" value="F:DNA-binding transcription factor activity"/>
    <property type="evidence" value="ECO:0007669"/>
    <property type="project" value="InterPro"/>
</dbReference>
<dbReference type="AlphaFoldDB" id="A0A1C3Y669"/>
<evidence type="ECO:0000256" key="2">
    <source>
        <dbReference type="ARBA" id="ARBA00023015"/>
    </source>
</evidence>
<dbReference type="InterPro" id="IPR036390">
    <property type="entry name" value="WH_DNA-bd_sf"/>
</dbReference>
<dbReference type="InterPro" id="IPR005119">
    <property type="entry name" value="LysR_subst-bd"/>
</dbReference>
<dbReference type="Proteomes" id="UP000198723">
    <property type="component" value="Unassembled WGS sequence"/>
</dbReference>
<evidence type="ECO:0000256" key="7">
    <source>
        <dbReference type="ARBA" id="ARBA00083243"/>
    </source>
</evidence>
<dbReference type="GO" id="GO:0003677">
    <property type="term" value="F:DNA binding"/>
    <property type="evidence" value="ECO:0007669"/>
    <property type="project" value="UniProtKB-KW"/>
</dbReference>
<keyword evidence="3" id="KW-0238">DNA-binding</keyword>
<dbReference type="PROSITE" id="PS50931">
    <property type="entry name" value="HTH_LYSR"/>
    <property type="match status" value="1"/>
</dbReference>
<dbReference type="STRING" id="1138170.GA0061105_108292"/>
<dbReference type="InterPro" id="IPR036388">
    <property type="entry name" value="WH-like_DNA-bd_sf"/>
</dbReference>
<reference evidence="9 10" key="1">
    <citation type="submission" date="2016-08" db="EMBL/GenBank/DDBJ databases">
        <authorList>
            <person name="Seilhamer J.J."/>
        </authorList>
    </citation>
    <scope>NUCLEOTIDE SEQUENCE [LARGE SCALE GENOMIC DNA]</scope>
    <source>
        <strain evidence="9 10">HBR26</strain>
    </source>
</reference>
<keyword evidence="4" id="KW-0804">Transcription</keyword>
<evidence type="ECO:0000256" key="4">
    <source>
        <dbReference type="ARBA" id="ARBA00023163"/>
    </source>
</evidence>
<evidence type="ECO:0000259" key="8">
    <source>
        <dbReference type="PROSITE" id="PS50931"/>
    </source>
</evidence>
<dbReference type="Pfam" id="PF03466">
    <property type="entry name" value="LysR_substrate"/>
    <property type="match status" value="1"/>
</dbReference>
<keyword evidence="2" id="KW-0805">Transcription regulation</keyword>
<sequence>MDYNAVRMFVAVAQTGSLSSAAARLGVPLPTLSRKVAELEADLKVQLLERTAKGCRPTEAGSRLFEQASGGIDLLEEAERAILSEQAQLVGRLRLSLPQSFEPWWDLLASFQRAHPGIQINVYSTERRVDLLADGVDVALRVGTIADDTVIARHMLTFRHILVASPKLVAAHDRPEGPQDILRLPCAAWGSTLDAQPTWTLGSQTQKINAIFTANDYLHLRARAMAGDVATELPSFLAAEYLKSRELVELLPEYPFPETALHLVYKRQRHPSTIVRAYLDFCSAHIALVEARCRLTS</sequence>
<dbReference type="SUPFAM" id="SSF53850">
    <property type="entry name" value="Periplasmic binding protein-like II"/>
    <property type="match status" value="1"/>
</dbReference>
<name>A0A1C3Y669_9HYPH</name>